<comment type="caution">
    <text evidence="2">The sequence shown here is derived from an EMBL/GenBank/DDBJ whole genome shotgun (WGS) entry which is preliminary data.</text>
</comment>
<protein>
    <recommendedName>
        <fullName evidence="4">TIGR04222 domain-containing membrane protein</fullName>
    </recommendedName>
</protein>
<dbReference type="RefSeq" id="WP_238182087.1">
    <property type="nucleotide sequence ID" value="NZ_BPRB01000082.1"/>
</dbReference>
<feature type="transmembrane region" description="Helical" evidence="1">
    <location>
        <begin position="342"/>
        <end position="363"/>
    </location>
</feature>
<keyword evidence="1" id="KW-0472">Membrane</keyword>
<reference evidence="2" key="2">
    <citation type="submission" date="2021-08" db="EMBL/GenBank/DDBJ databases">
        <authorList>
            <person name="Tani A."/>
            <person name="Ola A."/>
            <person name="Ogura Y."/>
            <person name="Katsura K."/>
            <person name="Hayashi T."/>
        </authorList>
    </citation>
    <scope>NUCLEOTIDE SEQUENCE</scope>
    <source>
        <strain evidence="2">DSM 23632</strain>
    </source>
</reference>
<evidence type="ECO:0008006" key="4">
    <source>
        <dbReference type="Google" id="ProtNLM"/>
    </source>
</evidence>
<evidence type="ECO:0000256" key="1">
    <source>
        <dbReference type="SAM" id="Phobius"/>
    </source>
</evidence>
<evidence type="ECO:0000313" key="3">
    <source>
        <dbReference type="Proteomes" id="UP001055057"/>
    </source>
</evidence>
<accession>A0ABQ4U0Z0</accession>
<gene>
    <name evidence="2" type="ORF">MPOCJGCO_1603</name>
</gene>
<feature type="transmembrane region" description="Helical" evidence="1">
    <location>
        <begin position="206"/>
        <end position="227"/>
    </location>
</feature>
<organism evidence="2 3">
    <name type="scientific">Methylobacterium trifolii</name>
    <dbReference type="NCBI Taxonomy" id="1003092"/>
    <lineage>
        <taxon>Bacteria</taxon>
        <taxon>Pseudomonadati</taxon>
        <taxon>Pseudomonadota</taxon>
        <taxon>Alphaproteobacteria</taxon>
        <taxon>Hyphomicrobiales</taxon>
        <taxon>Methylobacteriaceae</taxon>
        <taxon>Methylobacterium</taxon>
    </lineage>
</organism>
<keyword evidence="3" id="KW-1185">Reference proteome</keyword>
<keyword evidence="1" id="KW-1133">Transmembrane helix</keyword>
<dbReference type="Proteomes" id="UP001055057">
    <property type="component" value="Unassembled WGS sequence"/>
</dbReference>
<feature type="transmembrane region" description="Helical" evidence="1">
    <location>
        <begin position="170"/>
        <end position="186"/>
    </location>
</feature>
<feature type="transmembrane region" description="Helical" evidence="1">
    <location>
        <begin position="422"/>
        <end position="445"/>
    </location>
</feature>
<reference evidence="2" key="1">
    <citation type="journal article" date="2021" name="Front. Microbiol.">
        <title>Comprehensive Comparative Genomics and Phenotyping of Methylobacterium Species.</title>
        <authorList>
            <person name="Alessa O."/>
            <person name="Ogura Y."/>
            <person name="Fujitani Y."/>
            <person name="Takami H."/>
            <person name="Hayashi T."/>
            <person name="Sahin N."/>
            <person name="Tani A."/>
        </authorList>
    </citation>
    <scope>NUCLEOTIDE SEQUENCE</scope>
    <source>
        <strain evidence="2">DSM 23632</strain>
    </source>
</reference>
<proteinExistence type="predicted"/>
<name>A0ABQ4U0Z0_9HYPH</name>
<dbReference type="InterPro" id="IPR026467">
    <property type="entry name" value="Ser/Gly_Cys_C_dom"/>
</dbReference>
<dbReference type="EMBL" id="BPRB01000082">
    <property type="protein sequence ID" value="GJE59510.1"/>
    <property type="molecule type" value="Genomic_DNA"/>
</dbReference>
<sequence>MQPIARATWTADETALHARIEAHAFARPGQVLDFTGRLAREIGWSRTQAEAAIGEYRRFCFLAMTGGGPTTPSEEVDAVWHLHLTYSRDYWEVWCREVLRGALHHDPTQGGPAEQARYREQYVRTLARYEAYFGPPDPAFWPGTLARFRRAARYRTVDTGRVLVLPRPRLAWRAGVVLAGLAVAFAPEPARALPADPLDWNGPEFLALFSGLALVALLATWLVGLWVNRTPRPARGAAPPEDMGLVDLAYLAGGPVRVADLFALLLLSRGAAAIEHPSRRIVPQTEGIPLPPDFEAFRGCVAGPAGRRDLARAVASRLGPVGRRLAGRGLALDPQHRARLTALLLLPPVAVMLFGAAKLVVGLHRDKPVGILVVLTLFIGVGTVMLAFSRPPPWRSREGGRILAAYRARHARAVRAPRETELLFAFAVAGAGVLAGTAYASYLAYLQAPHSGASGGSDGGGGGDGTGCGGGGCGGCGGGGGD</sequence>
<feature type="transmembrane region" description="Helical" evidence="1">
    <location>
        <begin position="369"/>
        <end position="388"/>
    </location>
</feature>
<dbReference type="NCBIfam" id="TIGR04222">
    <property type="entry name" value="near_uncomplex"/>
    <property type="match status" value="1"/>
</dbReference>
<evidence type="ECO:0000313" key="2">
    <source>
        <dbReference type="EMBL" id="GJE59510.1"/>
    </source>
</evidence>
<keyword evidence="1" id="KW-0812">Transmembrane</keyword>